<dbReference type="RefSeq" id="WP_189090931.1">
    <property type="nucleotide sequence ID" value="NZ_BMQL01000013.1"/>
</dbReference>
<organism evidence="2 3">
    <name type="scientific">Deinococcus ruber</name>
    <dbReference type="NCBI Taxonomy" id="1848197"/>
    <lineage>
        <taxon>Bacteria</taxon>
        <taxon>Thermotogati</taxon>
        <taxon>Deinococcota</taxon>
        <taxon>Deinococci</taxon>
        <taxon>Deinococcales</taxon>
        <taxon>Deinococcaceae</taxon>
        <taxon>Deinococcus</taxon>
    </lineage>
</organism>
<accession>A0A918F5T3</accession>
<reference evidence="2" key="2">
    <citation type="submission" date="2020-09" db="EMBL/GenBank/DDBJ databases">
        <authorList>
            <person name="Sun Q."/>
            <person name="Ohkuma M."/>
        </authorList>
    </citation>
    <scope>NUCLEOTIDE SEQUENCE</scope>
    <source>
        <strain evidence="2">JCM 31311</strain>
    </source>
</reference>
<proteinExistence type="predicted"/>
<feature type="chain" id="PRO_5037932337" evidence="1">
    <location>
        <begin position="25"/>
        <end position="237"/>
    </location>
</feature>
<gene>
    <name evidence="2" type="ORF">GCM10008957_25860</name>
</gene>
<reference evidence="2" key="1">
    <citation type="journal article" date="2014" name="Int. J. Syst. Evol. Microbiol.">
        <title>Complete genome sequence of Corynebacterium casei LMG S-19264T (=DSM 44701T), isolated from a smear-ripened cheese.</title>
        <authorList>
            <consortium name="US DOE Joint Genome Institute (JGI-PGF)"/>
            <person name="Walter F."/>
            <person name="Albersmeier A."/>
            <person name="Kalinowski J."/>
            <person name="Ruckert C."/>
        </authorList>
    </citation>
    <scope>NUCLEOTIDE SEQUENCE</scope>
    <source>
        <strain evidence="2">JCM 31311</strain>
    </source>
</reference>
<keyword evidence="1" id="KW-0732">Signal</keyword>
<feature type="signal peptide" evidence="1">
    <location>
        <begin position="1"/>
        <end position="24"/>
    </location>
</feature>
<comment type="caution">
    <text evidence="2">The sequence shown here is derived from an EMBL/GenBank/DDBJ whole genome shotgun (WGS) entry which is preliminary data.</text>
</comment>
<keyword evidence="3" id="KW-1185">Reference proteome</keyword>
<protein>
    <submittedName>
        <fullName evidence="2">Uncharacterized protein</fullName>
    </submittedName>
</protein>
<dbReference type="EMBL" id="BMQL01000013">
    <property type="protein sequence ID" value="GGR11672.1"/>
    <property type="molecule type" value="Genomic_DNA"/>
</dbReference>
<dbReference type="Proteomes" id="UP000603865">
    <property type="component" value="Unassembled WGS sequence"/>
</dbReference>
<name>A0A918F5T3_9DEIO</name>
<evidence type="ECO:0000256" key="1">
    <source>
        <dbReference type="SAM" id="SignalP"/>
    </source>
</evidence>
<dbReference type="AlphaFoldDB" id="A0A918F5T3"/>
<sequence length="237" mass="26013">MTLKRPLLRPFLPLTLLAASMASAQIDGPLDCSVFNVPDMTYLMYKVPGSPEGLAGTSFQTFSKGDFELTACGYTISNHAGVTSFRAANLQKLLNLLSVPTAGLLGLSGVGPINQTKLQINSVTEIKDAEFLGSKVYDIYEYPITVDFRAANVFTPEPFTENDYSRFKDVTINYSINGGALMTYAKDGQPTSFPIDGQTRTLDFYIDRAGKQGFGRVRVDLQASQVTVWTDYPFPQQ</sequence>
<evidence type="ECO:0000313" key="3">
    <source>
        <dbReference type="Proteomes" id="UP000603865"/>
    </source>
</evidence>
<evidence type="ECO:0000313" key="2">
    <source>
        <dbReference type="EMBL" id="GGR11672.1"/>
    </source>
</evidence>